<comment type="caution">
    <text evidence="2">The sequence shown here is derived from an EMBL/GenBank/DDBJ whole genome shotgun (WGS) entry which is preliminary data.</text>
</comment>
<accession>A0ABP8DM95</accession>
<name>A0ABP8DM95_9ACTN</name>
<organism evidence="2 3">
    <name type="scientific">Dactylosporangium darangshiense</name>
    <dbReference type="NCBI Taxonomy" id="579108"/>
    <lineage>
        <taxon>Bacteria</taxon>
        <taxon>Bacillati</taxon>
        <taxon>Actinomycetota</taxon>
        <taxon>Actinomycetes</taxon>
        <taxon>Micromonosporales</taxon>
        <taxon>Micromonosporaceae</taxon>
        <taxon>Dactylosporangium</taxon>
    </lineage>
</organism>
<gene>
    <name evidence="2" type="ORF">GCM10022255_084590</name>
</gene>
<reference evidence="3" key="1">
    <citation type="journal article" date="2019" name="Int. J. Syst. Evol. Microbiol.">
        <title>The Global Catalogue of Microorganisms (GCM) 10K type strain sequencing project: providing services to taxonomists for standard genome sequencing and annotation.</title>
        <authorList>
            <consortium name="The Broad Institute Genomics Platform"/>
            <consortium name="The Broad Institute Genome Sequencing Center for Infectious Disease"/>
            <person name="Wu L."/>
            <person name="Ma J."/>
        </authorList>
    </citation>
    <scope>NUCLEOTIDE SEQUENCE [LARGE SCALE GENOMIC DNA]</scope>
    <source>
        <strain evidence="3">JCM 17441</strain>
    </source>
</reference>
<keyword evidence="3" id="KW-1185">Reference proteome</keyword>
<feature type="region of interest" description="Disordered" evidence="1">
    <location>
        <begin position="1"/>
        <end position="77"/>
    </location>
</feature>
<evidence type="ECO:0000256" key="1">
    <source>
        <dbReference type="SAM" id="MobiDB-lite"/>
    </source>
</evidence>
<evidence type="ECO:0000313" key="3">
    <source>
        <dbReference type="Proteomes" id="UP001500620"/>
    </source>
</evidence>
<evidence type="ECO:0000313" key="2">
    <source>
        <dbReference type="EMBL" id="GAA4259544.1"/>
    </source>
</evidence>
<dbReference type="EMBL" id="BAABAT010000036">
    <property type="protein sequence ID" value="GAA4259544.1"/>
    <property type="molecule type" value="Genomic_DNA"/>
</dbReference>
<proteinExistence type="predicted"/>
<protein>
    <submittedName>
        <fullName evidence="2">Uncharacterized protein</fullName>
    </submittedName>
</protein>
<sequence>MSSAIGTGAGTYPEGSNVEPAGSPVDDAEPRPDGSLPAPGVDVDPSEHAWTSIAASPVTPMCNTPRRRTGIPPWSRPNFETMTVTGVALS</sequence>
<dbReference type="Proteomes" id="UP001500620">
    <property type="component" value="Unassembled WGS sequence"/>
</dbReference>